<dbReference type="EMBL" id="CCXQ01000041">
    <property type="protein sequence ID" value="CEG20599.1"/>
    <property type="molecule type" value="Genomic_DNA"/>
</dbReference>
<proteinExistence type="inferred from homology"/>
<evidence type="ECO:0000256" key="2">
    <source>
        <dbReference type="ARBA" id="ARBA00006706"/>
    </source>
</evidence>
<reference evidence="7 8" key="1">
    <citation type="submission" date="2014-09" db="EMBL/GenBank/DDBJ databases">
        <authorList>
            <person name="Loux Valentin"/>
            <person name="Dugat Thibaut"/>
        </authorList>
    </citation>
    <scope>NUCLEOTIDE SEQUENCE [LARGE SCALE GENOMIC DNA]</scope>
    <source>
        <strain evidence="7 8">BOV-10_179</strain>
    </source>
</reference>
<dbReference type="InterPro" id="IPR008949">
    <property type="entry name" value="Isoprenoid_synthase_dom_sf"/>
</dbReference>
<evidence type="ECO:0000256" key="3">
    <source>
        <dbReference type="ARBA" id="ARBA00022679"/>
    </source>
</evidence>
<dbReference type="AlphaFoldDB" id="A0A098EE76"/>
<evidence type="ECO:0000313" key="7">
    <source>
        <dbReference type="EMBL" id="CEG20599.1"/>
    </source>
</evidence>
<dbReference type="PROSITE" id="PS00723">
    <property type="entry name" value="POLYPRENYL_SYNTHASE_1"/>
    <property type="match status" value="1"/>
</dbReference>
<dbReference type="SFLD" id="SFLDS00005">
    <property type="entry name" value="Isoprenoid_Synthase_Type_I"/>
    <property type="match status" value="1"/>
</dbReference>
<keyword evidence="3 6" id="KW-0808">Transferase</keyword>
<accession>A0A098EE76</accession>
<dbReference type="GO" id="GO:0046872">
    <property type="term" value="F:metal ion binding"/>
    <property type="evidence" value="ECO:0007669"/>
    <property type="project" value="UniProtKB-KW"/>
</dbReference>
<dbReference type="Proteomes" id="UP000055047">
    <property type="component" value="Unassembled WGS sequence"/>
</dbReference>
<name>A0A098EE76_ANAPH</name>
<evidence type="ECO:0000256" key="1">
    <source>
        <dbReference type="ARBA" id="ARBA00001946"/>
    </source>
</evidence>
<dbReference type="PROSITE" id="PS00444">
    <property type="entry name" value="POLYPRENYL_SYNTHASE_2"/>
    <property type="match status" value="1"/>
</dbReference>
<evidence type="ECO:0000256" key="5">
    <source>
        <dbReference type="ARBA" id="ARBA00022842"/>
    </source>
</evidence>
<dbReference type="CDD" id="cd00685">
    <property type="entry name" value="Trans_IPPS_HT"/>
    <property type="match status" value="1"/>
</dbReference>
<gene>
    <name evidence="7" type="primary">ispB</name>
    <name evidence="7" type="ORF">ANAPHAGO_00355</name>
</gene>
<dbReference type="PANTHER" id="PTHR12001:SF69">
    <property type="entry name" value="ALL TRANS-POLYPRENYL-DIPHOSPHATE SYNTHASE PDSS1"/>
    <property type="match status" value="1"/>
</dbReference>
<evidence type="ECO:0000313" key="8">
    <source>
        <dbReference type="Proteomes" id="UP000055047"/>
    </source>
</evidence>
<keyword evidence="4" id="KW-0479">Metal-binding</keyword>
<sequence>MERMGVPNTFSSALDDLKLLVASELQEMESLIAKQRHSEVQLIADIIQHLILSGGKRTRPVMLLAACGMLGCTDARRIVVAAAIEFLHSATLLHDDVVDKSDMRRGVETANSIWGNKASILVGDFLFATAFQWIVSCNSIQLLSVLSNTASIIVSGEMQQLVHSSSLDISRTKYLEIISSKTAALFSAACESAAVLHDVGTLQRSALRDWGFNFGIVFQILDDILDYTANQNELGKRTYNDIVSGKVTLPLIIAYEGASEKDRMGLRGALSRERPDPDLAFSYIMAQNAIEKSVELAKEYIAIAEKQLSYFPDSEYKQKLLNLLNSAVNRRF</sequence>
<dbReference type="GO" id="GO:0008299">
    <property type="term" value="P:isoprenoid biosynthetic process"/>
    <property type="evidence" value="ECO:0007669"/>
    <property type="project" value="InterPro"/>
</dbReference>
<dbReference type="PANTHER" id="PTHR12001">
    <property type="entry name" value="GERANYLGERANYL PYROPHOSPHATE SYNTHASE"/>
    <property type="match status" value="1"/>
</dbReference>
<comment type="cofactor">
    <cofactor evidence="1">
        <name>Mg(2+)</name>
        <dbReference type="ChEBI" id="CHEBI:18420"/>
    </cofactor>
</comment>
<organism evidence="7 8">
    <name type="scientific">Anaplasma phagocytophilum</name>
    <name type="common">Ehrlichia phagocytophila</name>
    <dbReference type="NCBI Taxonomy" id="948"/>
    <lineage>
        <taxon>Bacteria</taxon>
        <taxon>Pseudomonadati</taxon>
        <taxon>Pseudomonadota</taxon>
        <taxon>Alphaproteobacteria</taxon>
        <taxon>Rickettsiales</taxon>
        <taxon>Anaplasmataceae</taxon>
        <taxon>Anaplasma</taxon>
        <taxon>phagocytophilum group</taxon>
    </lineage>
</organism>
<dbReference type="SUPFAM" id="SSF48576">
    <property type="entry name" value="Terpenoid synthases"/>
    <property type="match status" value="1"/>
</dbReference>
<evidence type="ECO:0000256" key="4">
    <source>
        <dbReference type="ARBA" id="ARBA00022723"/>
    </source>
</evidence>
<dbReference type="InterPro" id="IPR000092">
    <property type="entry name" value="Polyprenyl_synt"/>
</dbReference>
<dbReference type="GO" id="GO:0004659">
    <property type="term" value="F:prenyltransferase activity"/>
    <property type="evidence" value="ECO:0007669"/>
    <property type="project" value="InterPro"/>
</dbReference>
<dbReference type="Pfam" id="PF00348">
    <property type="entry name" value="polyprenyl_synt"/>
    <property type="match status" value="1"/>
</dbReference>
<dbReference type="EC" id="2.5.1.-" evidence="7"/>
<evidence type="ECO:0000256" key="6">
    <source>
        <dbReference type="RuleBase" id="RU004466"/>
    </source>
</evidence>
<dbReference type="Gene3D" id="1.10.600.10">
    <property type="entry name" value="Farnesyl Diphosphate Synthase"/>
    <property type="match status" value="1"/>
</dbReference>
<protein>
    <submittedName>
        <fullName evidence="7">Octaprenyl-diphosphate synthase</fullName>
        <ecNumber evidence="7">2.5.1.-</ecNumber>
    </submittedName>
</protein>
<keyword evidence="5" id="KW-0460">Magnesium</keyword>
<comment type="similarity">
    <text evidence="2 6">Belongs to the FPP/GGPP synthase family.</text>
</comment>
<dbReference type="InterPro" id="IPR033749">
    <property type="entry name" value="Polyprenyl_synt_CS"/>
</dbReference>